<dbReference type="InterPro" id="IPR036282">
    <property type="entry name" value="Glutathione-S-Trfase_C_sf"/>
</dbReference>
<evidence type="ECO:0000313" key="3">
    <source>
        <dbReference type="EMBL" id="MCT2399996.1"/>
    </source>
</evidence>
<dbReference type="InterPro" id="IPR040079">
    <property type="entry name" value="Glutathione_S-Trfase"/>
</dbReference>
<dbReference type="Pfam" id="PF13409">
    <property type="entry name" value="GST_N_2"/>
    <property type="match status" value="1"/>
</dbReference>
<dbReference type="PROSITE" id="PS50405">
    <property type="entry name" value="GST_CTER"/>
    <property type="match status" value="1"/>
</dbReference>
<reference evidence="3" key="1">
    <citation type="submission" date="2022-09" db="EMBL/GenBank/DDBJ databases">
        <title>Novosphingobium sp. Nov., a polycyclic aromatic hydrocarbon-degrading bacterium isolated form mangrove sediments in HongKong.</title>
        <authorList>
            <person name="Hu Z."/>
        </authorList>
    </citation>
    <scope>NUCLEOTIDE SEQUENCE</scope>
    <source>
        <strain evidence="3">HK4-1</strain>
    </source>
</reference>
<dbReference type="SFLD" id="SFLDG01150">
    <property type="entry name" value="Main.1:_Beta-like"/>
    <property type="match status" value="1"/>
</dbReference>
<gene>
    <name evidence="3" type="ORF">NZK81_10570</name>
</gene>
<dbReference type="Pfam" id="PF00043">
    <property type="entry name" value="GST_C"/>
    <property type="match status" value="1"/>
</dbReference>
<dbReference type="SFLD" id="SFLDG01151">
    <property type="entry name" value="Main.2:_Nu-like"/>
    <property type="match status" value="1"/>
</dbReference>
<sequence>MIRLLYFPTLNGRKVAIALEEMGLPYDVEIIDILDGGQDAPAFRAVNPNGKIPALVDGDVRVFESAAILQYLGRKWGRFYPADEPVRAAIDSWLFWQMSGLGPMSGQVNWFARAAQKPGRDPAETGLALHRFRKETERLFAVLEEALTGREYLCGDYSIADMCVWPWIEKYPDNGGGLAAYPAIADWHARIAARPAVQRALAVGLEGLEKYKDIFAVSAPTEKQA</sequence>
<dbReference type="Gene3D" id="3.40.30.10">
    <property type="entry name" value="Glutaredoxin"/>
    <property type="match status" value="1"/>
</dbReference>
<organism evidence="3 4">
    <name type="scientific">Novosphingobium mangrovi</name>
    <name type="common">ex Huang et al. 2023</name>
    <dbReference type="NCBI Taxonomy" id="2976432"/>
    <lineage>
        <taxon>Bacteria</taxon>
        <taxon>Pseudomonadati</taxon>
        <taxon>Pseudomonadota</taxon>
        <taxon>Alphaproteobacteria</taxon>
        <taxon>Sphingomonadales</taxon>
        <taxon>Sphingomonadaceae</taxon>
        <taxon>Novosphingobium</taxon>
    </lineage>
</organism>
<dbReference type="InterPro" id="IPR010987">
    <property type="entry name" value="Glutathione-S-Trfase_C-like"/>
</dbReference>
<dbReference type="InterPro" id="IPR004045">
    <property type="entry name" value="Glutathione_S-Trfase_N"/>
</dbReference>
<dbReference type="SFLD" id="SFLDG00358">
    <property type="entry name" value="Main_(cytGST)"/>
    <property type="match status" value="1"/>
</dbReference>
<dbReference type="EMBL" id="JANZXA010000006">
    <property type="protein sequence ID" value="MCT2399996.1"/>
    <property type="molecule type" value="Genomic_DNA"/>
</dbReference>
<feature type="domain" description="GST N-terminal" evidence="1">
    <location>
        <begin position="1"/>
        <end position="80"/>
    </location>
</feature>
<protein>
    <submittedName>
        <fullName evidence="3">Glutathione S-transferase N-terminal domain-containing protein</fullName>
    </submittedName>
</protein>
<accession>A0ABT2I5A9</accession>
<dbReference type="Proteomes" id="UP001165583">
    <property type="component" value="Unassembled WGS sequence"/>
</dbReference>
<proteinExistence type="predicted"/>
<evidence type="ECO:0000259" key="2">
    <source>
        <dbReference type="PROSITE" id="PS50405"/>
    </source>
</evidence>
<dbReference type="PANTHER" id="PTHR44051">
    <property type="entry name" value="GLUTATHIONE S-TRANSFERASE-RELATED"/>
    <property type="match status" value="1"/>
</dbReference>
<name>A0ABT2I5A9_9SPHN</name>
<dbReference type="SUPFAM" id="SSF52833">
    <property type="entry name" value="Thioredoxin-like"/>
    <property type="match status" value="1"/>
</dbReference>
<evidence type="ECO:0000259" key="1">
    <source>
        <dbReference type="PROSITE" id="PS50404"/>
    </source>
</evidence>
<dbReference type="InterPro" id="IPR036249">
    <property type="entry name" value="Thioredoxin-like_sf"/>
</dbReference>
<keyword evidence="4" id="KW-1185">Reference proteome</keyword>
<dbReference type="SUPFAM" id="SSF47616">
    <property type="entry name" value="GST C-terminal domain-like"/>
    <property type="match status" value="1"/>
</dbReference>
<dbReference type="PROSITE" id="PS50404">
    <property type="entry name" value="GST_NTER"/>
    <property type="match status" value="1"/>
</dbReference>
<dbReference type="PANTHER" id="PTHR44051:SF8">
    <property type="entry name" value="GLUTATHIONE S-TRANSFERASE GSTA"/>
    <property type="match status" value="1"/>
</dbReference>
<dbReference type="InterPro" id="IPR004046">
    <property type="entry name" value="GST_C"/>
</dbReference>
<dbReference type="CDD" id="cd03048">
    <property type="entry name" value="GST_N_Ure2p_like"/>
    <property type="match status" value="1"/>
</dbReference>
<evidence type="ECO:0000313" key="4">
    <source>
        <dbReference type="Proteomes" id="UP001165583"/>
    </source>
</evidence>
<dbReference type="SFLD" id="SFLDS00019">
    <property type="entry name" value="Glutathione_Transferase_(cytos"/>
    <property type="match status" value="1"/>
</dbReference>
<dbReference type="RefSeq" id="WP_260046097.1">
    <property type="nucleotide sequence ID" value="NZ_JANZXA010000006.1"/>
</dbReference>
<dbReference type="Gene3D" id="1.20.1050.10">
    <property type="match status" value="1"/>
</dbReference>
<feature type="domain" description="GST C-terminal" evidence="2">
    <location>
        <begin position="83"/>
        <end position="214"/>
    </location>
</feature>
<comment type="caution">
    <text evidence="3">The sequence shown here is derived from an EMBL/GenBank/DDBJ whole genome shotgun (WGS) entry which is preliminary data.</text>
</comment>